<dbReference type="Pfam" id="PF13520">
    <property type="entry name" value="AA_permease_2"/>
    <property type="match status" value="1"/>
</dbReference>
<dbReference type="Gene3D" id="1.20.1740.10">
    <property type="entry name" value="Amino acid/polyamine transporter I"/>
    <property type="match status" value="1"/>
</dbReference>
<feature type="transmembrane region" description="Helical" evidence="9">
    <location>
        <begin position="380"/>
        <end position="402"/>
    </location>
</feature>
<feature type="transmembrane region" description="Helical" evidence="9">
    <location>
        <begin position="318"/>
        <end position="339"/>
    </location>
</feature>
<dbReference type="OrthoDB" id="9804700at2"/>
<comment type="similarity">
    <text evidence="2">Belongs to the amino acid-polyamine-organocation (APC) superfamily. Basic amino acid/polyamine antiporter (APA) (TC 2.A.3.2) family.</text>
</comment>
<feature type="transmembrane region" description="Helical" evidence="9">
    <location>
        <begin position="90"/>
        <end position="110"/>
    </location>
</feature>
<evidence type="ECO:0000256" key="6">
    <source>
        <dbReference type="ARBA" id="ARBA00022989"/>
    </source>
</evidence>
<sequence length="443" mass="47248">MTEKQKKFGLWSIVLLGFNSIIGSGIFLLPASLYKFAGDWSVAMVFITGALVASIALCFAEAAGYFSKNGAAYVYTKEAFGKFAGFEVGFLKWFMQCIAWAVMAVAFKNILSNTFGFADDAILCNAIVIGIIVVLTGINLLGVDAAKMVNNVSTIAKMLPLVFLIVVGIWHITPSNIIPNSAINPTYTLNSETIISALILAFYSFTGFETFGTAAEDMEDPKKNLPRAICISLGIVMMFYALVMAVTVGVLGESVATSGTPLADAARVVSGDFGYWLITIGSIVSIGGINVAASFHIPRALLPLADDKMIPEFFGKKNGNGIPTVAIIASCVVTVPIALSGSFAQLAMLSVVARFVQYIPTCLSVLVFRKRFANDEAAKSSFKAPFGPVLPVLAVIICLYLLADQPPMKIAVGLGFMALISPLYFIARKRAAVQQMQPASEKA</sequence>
<evidence type="ECO:0000256" key="2">
    <source>
        <dbReference type="ARBA" id="ARBA00008220"/>
    </source>
</evidence>
<comment type="caution">
    <text evidence="10">The sequence shown here is derived from an EMBL/GenBank/DDBJ whole genome shotgun (WGS) entry which is preliminary data.</text>
</comment>
<feature type="transmembrane region" description="Helical" evidence="9">
    <location>
        <begin position="155"/>
        <end position="173"/>
    </location>
</feature>
<feature type="transmembrane region" description="Helical" evidence="9">
    <location>
        <begin position="227"/>
        <end position="253"/>
    </location>
</feature>
<dbReference type="RefSeq" id="WP_107282213.1">
    <property type="nucleotide sequence ID" value="NZ_PYMC01000002.1"/>
</dbReference>
<feature type="transmembrane region" description="Helical" evidence="9">
    <location>
        <begin position="12"/>
        <end position="34"/>
    </location>
</feature>
<proteinExistence type="inferred from homology"/>
<dbReference type="PANTHER" id="PTHR42770">
    <property type="entry name" value="AMINO ACID TRANSPORTER-RELATED"/>
    <property type="match status" value="1"/>
</dbReference>
<accession>A0A2T3N3D2</accession>
<dbReference type="InterPro" id="IPR002293">
    <property type="entry name" value="AA/rel_permease1"/>
</dbReference>
<feature type="transmembrane region" description="Helical" evidence="9">
    <location>
        <begin position="193"/>
        <end position="215"/>
    </location>
</feature>
<name>A0A2T3N3D2_9GAMM</name>
<dbReference type="InterPro" id="IPR050367">
    <property type="entry name" value="APC_superfamily"/>
</dbReference>
<feature type="transmembrane region" description="Helical" evidence="9">
    <location>
        <begin position="122"/>
        <end position="143"/>
    </location>
</feature>
<evidence type="ECO:0000256" key="5">
    <source>
        <dbReference type="ARBA" id="ARBA00022692"/>
    </source>
</evidence>
<keyword evidence="4" id="KW-1003">Cell membrane</keyword>
<feature type="transmembrane region" description="Helical" evidence="9">
    <location>
        <begin position="408"/>
        <end position="427"/>
    </location>
</feature>
<evidence type="ECO:0000256" key="1">
    <source>
        <dbReference type="ARBA" id="ARBA00004651"/>
    </source>
</evidence>
<evidence type="ECO:0000256" key="3">
    <source>
        <dbReference type="ARBA" id="ARBA00021069"/>
    </source>
</evidence>
<gene>
    <name evidence="10" type="ORF">C9I89_04865</name>
</gene>
<dbReference type="EMBL" id="PYMC01000002">
    <property type="protein sequence ID" value="PSW06850.1"/>
    <property type="molecule type" value="Genomic_DNA"/>
</dbReference>
<feature type="transmembrane region" description="Helical" evidence="9">
    <location>
        <begin position="273"/>
        <end position="297"/>
    </location>
</feature>
<reference evidence="10 11" key="1">
    <citation type="submission" date="2018-03" db="EMBL/GenBank/DDBJ databases">
        <title>Whole genome sequencing of Histamine producing bacteria.</title>
        <authorList>
            <person name="Butler K."/>
        </authorList>
    </citation>
    <scope>NUCLEOTIDE SEQUENCE [LARGE SCALE GENOMIC DNA]</scope>
    <source>
        <strain evidence="10 11">DSM 16190</strain>
    </source>
</reference>
<feature type="transmembrane region" description="Helical" evidence="9">
    <location>
        <begin position="345"/>
        <end position="368"/>
    </location>
</feature>
<dbReference type="PANTHER" id="PTHR42770:SF18">
    <property type="entry name" value="ARGININE_AGMATINE ANTIPORTER"/>
    <property type="match status" value="1"/>
</dbReference>
<keyword evidence="11" id="KW-1185">Reference proteome</keyword>
<evidence type="ECO:0000256" key="7">
    <source>
        <dbReference type="ARBA" id="ARBA00023136"/>
    </source>
</evidence>
<protein>
    <recommendedName>
        <fullName evidence="3">Arginine/agmatine antiporter</fullName>
    </recommendedName>
</protein>
<dbReference type="GO" id="GO:0005886">
    <property type="term" value="C:plasma membrane"/>
    <property type="evidence" value="ECO:0007669"/>
    <property type="project" value="UniProtKB-SubCell"/>
</dbReference>
<evidence type="ECO:0000256" key="8">
    <source>
        <dbReference type="ARBA" id="ARBA00045636"/>
    </source>
</evidence>
<comment type="subcellular location">
    <subcellularLocation>
        <location evidence="1">Cell membrane</location>
        <topology evidence="1">Multi-pass membrane protein</topology>
    </subcellularLocation>
</comment>
<comment type="function">
    <text evidence="8">Major component of the acid-resistance (AR) system allowing enteric pathogens to survive the acidic environment in the stomach. Exchanges extracellular arginine for its intracellular decarboxylation product agmatine (Agm) thereby expelling intracellular protons. Probably undergoes several conformational states in order to translocate the substrate across the membrane; keeps the substrate accessible to only 1 side of the membrane at a time by opening and closing 3 membrane-internal gates.</text>
</comment>
<dbReference type="GO" id="GO:0022857">
    <property type="term" value="F:transmembrane transporter activity"/>
    <property type="evidence" value="ECO:0007669"/>
    <property type="project" value="InterPro"/>
</dbReference>
<dbReference type="AlphaFoldDB" id="A0A2T3N3D2"/>
<evidence type="ECO:0000313" key="11">
    <source>
        <dbReference type="Proteomes" id="UP000240904"/>
    </source>
</evidence>
<evidence type="ECO:0000256" key="4">
    <source>
        <dbReference type="ARBA" id="ARBA00022475"/>
    </source>
</evidence>
<keyword evidence="7 9" id="KW-0472">Membrane</keyword>
<keyword evidence="6 9" id="KW-1133">Transmembrane helix</keyword>
<evidence type="ECO:0000313" key="10">
    <source>
        <dbReference type="EMBL" id="PSW06850.1"/>
    </source>
</evidence>
<feature type="transmembrane region" description="Helical" evidence="9">
    <location>
        <begin position="40"/>
        <end position="60"/>
    </location>
</feature>
<organism evidence="10 11">
    <name type="scientific">Photobacterium lipolyticum</name>
    <dbReference type="NCBI Taxonomy" id="266810"/>
    <lineage>
        <taxon>Bacteria</taxon>
        <taxon>Pseudomonadati</taxon>
        <taxon>Pseudomonadota</taxon>
        <taxon>Gammaproteobacteria</taxon>
        <taxon>Vibrionales</taxon>
        <taxon>Vibrionaceae</taxon>
        <taxon>Photobacterium</taxon>
    </lineage>
</organism>
<dbReference type="PIRSF" id="PIRSF006060">
    <property type="entry name" value="AA_transporter"/>
    <property type="match status" value="1"/>
</dbReference>
<keyword evidence="5 9" id="KW-0812">Transmembrane</keyword>
<evidence type="ECO:0000256" key="9">
    <source>
        <dbReference type="SAM" id="Phobius"/>
    </source>
</evidence>
<dbReference type="Proteomes" id="UP000240904">
    <property type="component" value="Unassembled WGS sequence"/>
</dbReference>